<name>A0A6I6N4F2_9ACTN</name>
<dbReference type="KEGG" id="sbro:GQF42_17950"/>
<feature type="compositionally biased region" description="Basic and acidic residues" evidence="1">
    <location>
        <begin position="203"/>
        <end position="216"/>
    </location>
</feature>
<organism evidence="4 5">
    <name type="scientific">Streptomyces broussonetiae</name>
    <dbReference type="NCBI Taxonomy" id="2686304"/>
    <lineage>
        <taxon>Bacteria</taxon>
        <taxon>Bacillati</taxon>
        <taxon>Actinomycetota</taxon>
        <taxon>Actinomycetes</taxon>
        <taxon>Kitasatosporales</taxon>
        <taxon>Streptomycetaceae</taxon>
        <taxon>Streptomyces</taxon>
    </lineage>
</organism>
<protein>
    <recommendedName>
        <fullName evidence="6">Gram-positive cocci surface proteins LPxTG domain-containing protein</fullName>
    </recommendedName>
</protein>
<feature type="signal peptide" evidence="3">
    <location>
        <begin position="1"/>
        <end position="28"/>
    </location>
</feature>
<keyword evidence="2" id="KW-0472">Membrane</keyword>
<dbReference type="Proteomes" id="UP000436138">
    <property type="component" value="Chromosome"/>
</dbReference>
<reference evidence="4 5" key="1">
    <citation type="submission" date="2019-12" db="EMBL/GenBank/DDBJ databases">
        <title>Streptomyces sp. strain T44 isolated from rhizosphere soil of Broussonetia papyrifera.</title>
        <authorList>
            <person name="Mo P."/>
        </authorList>
    </citation>
    <scope>NUCLEOTIDE SEQUENCE [LARGE SCALE GENOMIC DNA]</scope>
    <source>
        <strain evidence="4 5">T44</strain>
    </source>
</reference>
<evidence type="ECO:0000256" key="1">
    <source>
        <dbReference type="SAM" id="MobiDB-lite"/>
    </source>
</evidence>
<dbReference type="AlphaFoldDB" id="A0A6I6N4F2"/>
<evidence type="ECO:0000256" key="2">
    <source>
        <dbReference type="SAM" id="Phobius"/>
    </source>
</evidence>
<accession>A0A6I6N4F2</accession>
<feature type="compositionally biased region" description="Low complexity" evidence="1">
    <location>
        <begin position="226"/>
        <end position="245"/>
    </location>
</feature>
<feature type="transmembrane region" description="Helical" evidence="2">
    <location>
        <begin position="269"/>
        <end position="291"/>
    </location>
</feature>
<sequence length="295" mass="30579">MFMRLCTSLFLCLSAAAATVLAPAPVQAARAAGAARAVRADAPPACVGADARAFPLAARIRGGPDSYEAGGGYGTWYIDLTNTTRRTCTGIHPVVVLVDDKRALRPDQPQLDFYDGSRARPVSFRTTDEQELIGVLDGAGFAGFAVPPGRTVSVKVRLALTSDTAPDQVTANAAVVQRRGDDGDWVGESNAYRFGIGPYADGTEPRPEGSRRDGVVEPRPAGSRQGAVSTGTPTSAASASVPDSSLPFAEAAEEAGERARELGGTGLGLVHGLFAATVTLLGVGLGAFLLARRRR</sequence>
<keyword evidence="3" id="KW-0732">Signal</keyword>
<keyword evidence="2" id="KW-0812">Transmembrane</keyword>
<keyword evidence="2" id="KW-1133">Transmembrane helix</keyword>
<dbReference type="RefSeq" id="WP_158921159.1">
    <property type="nucleotide sequence ID" value="NZ_CP047020.1"/>
</dbReference>
<proteinExistence type="predicted"/>
<feature type="region of interest" description="Disordered" evidence="1">
    <location>
        <begin position="196"/>
        <end position="259"/>
    </location>
</feature>
<evidence type="ECO:0000256" key="3">
    <source>
        <dbReference type="SAM" id="SignalP"/>
    </source>
</evidence>
<evidence type="ECO:0000313" key="5">
    <source>
        <dbReference type="Proteomes" id="UP000436138"/>
    </source>
</evidence>
<dbReference type="EMBL" id="CP047020">
    <property type="protein sequence ID" value="QHA04930.1"/>
    <property type="molecule type" value="Genomic_DNA"/>
</dbReference>
<feature type="chain" id="PRO_5038378538" description="Gram-positive cocci surface proteins LPxTG domain-containing protein" evidence="3">
    <location>
        <begin position="29"/>
        <end position="295"/>
    </location>
</feature>
<keyword evidence="5" id="KW-1185">Reference proteome</keyword>
<gene>
    <name evidence="4" type="ORF">GQF42_17950</name>
</gene>
<evidence type="ECO:0008006" key="6">
    <source>
        <dbReference type="Google" id="ProtNLM"/>
    </source>
</evidence>
<evidence type="ECO:0000313" key="4">
    <source>
        <dbReference type="EMBL" id="QHA04930.1"/>
    </source>
</evidence>